<evidence type="ECO:0000256" key="1">
    <source>
        <dbReference type="ARBA" id="ARBA00004141"/>
    </source>
</evidence>
<dbReference type="PANTHER" id="PTHR11690">
    <property type="entry name" value="AMILORIDE-SENSITIVE SODIUM CHANNEL-RELATED"/>
    <property type="match status" value="1"/>
</dbReference>
<keyword evidence="9 13" id="KW-0472">Membrane</keyword>
<evidence type="ECO:0000256" key="5">
    <source>
        <dbReference type="ARBA" id="ARBA00022692"/>
    </source>
</evidence>
<dbReference type="Pfam" id="PF00858">
    <property type="entry name" value="ASC"/>
    <property type="match status" value="1"/>
</dbReference>
<dbReference type="InterPro" id="IPR001873">
    <property type="entry name" value="ENaC"/>
</dbReference>
<evidence type="ECO:0000256" key="10">
    <source>
        <dbReference type="ARBA" id="ARBA00023201"/>
    </source>
</evidence>
<dbReference type="EMBL" id="QDEB01032037">
    <property type="protein sequence ID" value="RZC39686.1"/>
    <property type="molecule type" value="Genomic_DNA"/>
</dbReference>
<keyword evidence="15" id="KW-1185">Reference proteome</keyword>
<evidence type="ECO:0000313" key="14">
    <source>
        <dbReference type="EMBL" id="RZC39686.1"/>
    </source>
</evidence>
<keyword evidence="3 12" id="KW-0813">Transport</keyword>
<dbReference type="Gene3D" id="2.60.470.10">
    <property type="entry name" value="Acid-sensing ion channels like domains"/>
    <property type="match status" value="1"/>
</dbReference>
<keyword evidence="4 12" id="KW-0894">Sodium channel</keyword>
<dbReference type="Proteomes" id="UP000292052">
    <property type="component" value="Unassembled WGS sequence"/>
</dbReference>
<evidence type="ECO:0000256" key="13">
    <source>
        <dbReference type="SAM" id="Phobius"/>
    </source>
</evidence>
<comment type="subcellular location">
    <subcellularLocation>
        <location evidence="1">Membrane</location>
        <topology evidence="1">Multi-pass membrane protein</topology>
    </subcellularLocation>
</comment>
<gene>
    <name evidence="14" type="ORF">BDFB_013568</name>
</gene>
<keyword evidence="10 12" id="KW-0739">Sodium transport</keyword>
<evidence type="ECO:0000256" key="11">
    <source>
        <dbReference type="ARBA" id="ARBA00023303"/>
    </source>
</evidence>
<keyword evidence="6 13" id="KW-1133">Transmembrane helix</keyword>
<evidence type="ECO:0000313" key="15">
    <source>
        <dbReference type="Proteomes" id="UP000292052"/>
    </source>
</evidence>
<dbReference type="PANTHER" id="PTHR11690:SF243">
    <property type="entry name" value="PICKPOCKET 12-RELATED"/>
    <property type="match status" value="1"/>
</dbReference>
<evidence type="ECO:0000256" key="4">
    <source>
        <dbReference type="ARBA" id="ARBA00022461"/>
    </source>
</evidence>
<dbReference type="OrthoDB" id="6021021at2759"/>
<accession>A0A482W3R1</accession>
<protein>
    <submittedName>
        <fullName evidence="14">Pickpocket protein 28-like</fullName>
    </submittedName>
</protein>
<feature type="transmembrane region" description="Helical" evidence="13">
    <location>
        <begin position="234"/>
        <end position="262"/>
    </location>
</feature>
<evidence type="ECO:0000256" key="3">
    <source>
        <dbReference type="ARBA" id="ARBA00022448"/>
    </source>
</evidence>
<feature type="non-terminal residue" evidence="14">
    <location>
        <position position="287"/>
    </location>
</feature>
<evidence type="ECO:0000256" key="9">
    <source>
        <dbReference type="ARBA" id="ARBA00023136"/>
    </source>
</evidence>
<comment type="similarity">
    <text evidence="2 12">Belongs to the amiloride-sensitive sodium channel (TC 1.A.6) family.</text>
</comment>
<comment type="caution">
    <text evidence="14">The sequence shown here is derived from an EMBL/GenBank/DDBJ whole genome shotgun (WGS) entry which is preliminary data.</text>
</comment>
<keyword evidence="11 12" id="KW-0407">Ion channel</keyword>
<evidence type="ECO:0000256" key="7">
    <source>
        <dbReference type="ARBA" id="ARBA00023053"/>
    </source>
</evidence>
<name>A0A482W3R1_ASBVE</name>
<keyword evidence="8 12" id="KW-0406">Ion transport</keyword>
<dbReference type="AlphaFoldDB" id="A0A482W3R1"/>
<keyword evidence="5 12" id="KW-0812">Transmembrane</keyword>
<sequence length="287" mass="32663">MTKLVAKSISIMISPMKVYVVLSIDYLLKTFSGTRKNDVTYLNHTFPKRVYDWSPERGFPNDSDGDMSTIPIRPSGGGTNLGLTVVVDVQSDNYFCSSTNSIGFKIILSNPTETPKIADYGFLVSPGVEARYIIKPEIRQATPSLRGVSVEKRQCFFQDERPLHYYRSSCNCLPSCFEMNFDKSATYSTLFSLKSSYQIENVTDEYFRKNMAVLHFFFKETKFRKQIKTNVGGLLGLCLGFSFLSLVEIAYFLTLKVLCGYFHARKKGPKKRKENERNTNSVIPFMS</sequence>
<keyword evidence="7" id="KW-0915">Sodium</keyword>
<evidence type="ECO:0000256" key="12">
    <source>
        <dbReference type="RuleBase" id="RU000679"/>
    </source>
</evidence>
<evidence type="ECO:0000256" key="2">
    <source>
        <dbReference type="ARBA" id="ARBA00007193"/>
    </source>
</evidence>
<dbReference type="GO" id="GO:0005886">
    <property type="term" value="C:plasma membrane"/>
    <property type="evidence" value="ECO:0007669"/>
    <property type="project" value="TreeGrafter"/>
</dbReference>
<proteinExistence type="inferred from homology"/>
<evidence type="ECO:0000256" key="8">
    <source>
        <dbReference type="ARBA" id="ARBA00023065"/>
    </source>
</evidence>
<organism evidence="14 15">
    <name type="scientific">Asbolus verrucosus</name>
    <name type="common">Desert ironclad beetle</name>
    <dbReference type="NCBI Taxonomy" id="1661398"/>
    <lineage>
        <taxon>Eukaryota</taxon>
        <taxon>Metazoa</taxon>
        <taxon>Ecdysozoa</taxon>
        <taxon>Arthropoda</taxon>
        <taxon>Hexapoda</taxon>
        <taxon>Insecta</taxon>
        <taxon>Pterygota</taxon>
        <taxon>Neoptera</taxon>
        <taxon>Endopterygota</taxon>
        <taxon>Coleoptera</taxon>
        <taxon>Polyphaga</taxon>
        <taxon>Cucujiformia</taxon>
        <taxon>Tenebrionidae</taxon>
        <taxon>Pimeliinae</taxon>
        <taxon>Asbolus</taxon>
    </lineage>
</organism>
<evidence type="ECO:0000256" key="6">
    <source>
        <dbReference type="ARBA" id="ARBA00022989"/>
    </source>
</evidence>
<dbReference type="GO" id="GO:0015280">
    <property type="term" value="F:ligand-gated sodium channel activity"/>
    <property type="evidence" value="ECO:0007669"/>
    <property type="project" value="TreeGrafter"/>
</dbReference>
<reference evidence="14 15" key="1">
    <citation type="submission" date="2017-03" db="EMBL/GenBank/DDBJ databases">
        <title>Genome of the blue death feigning beetle - Asbolus verrucosus.</title>
        <authorList>
            <person name="Rider S.D."/>
        </authorList>
    </citation>
    <scope>NUCLEOTIDE SEQUENCE [LARGE SCALE GENOMIC DNA]</scope>
    <source>
        <strain evidence="14">Butters</strain>
        <tissue evidence="14">Head and leg muscle</tissue>
    </source>
</reference>